<evidence type="ECO:0000259" key="2">
    <source>
        <dbReference type="PROSITE" id="PS50822"/>
    </source>
</evidence>
<accession>A0A0C3PD53</accession>
<sequence length="748" mass="82646">MSDRGSFAGNGGGGPGVEVFQATEAEGLEVGVSEGGYVQSGGGQQGGPGGGPTGAGAPGDRIFGSPAPVDKRLQISDALVQVLKKLPYKPERPHCPGFGTLGIPITLGANFFAVKFKKQLIYDYAVEITPDKFPKQERARLFTLLEQSEHPQWREFVPFIAHDKSARLISAKELPRSLEVPVVFTEEGETRPSSPQDTYMFKFGLKHKLNNRELDRFLNGKRSPRDYDLSLVMAAYNLVLQSHASHNGVRIGGQGDVGGAYNMAVVPARELPPPEVNYAAGRRPNVKDGSWNILDVEFHQGATVKSWCVLVVLDGRPAFDGNPNDQALTSIWQGFAQKCRRSGMKVEKDPKVLFTPQLPPQVEDPNRQRALDMIRQTIVESNNPREKPSFILVLLSGRDNFIYPGIKRLCDVVLGVHTLHMLIEKVLRDQPKQDQYFSNVALKLNIKLGGINHLLDPASTKWLTREKTMVLGMDVTHPSPGSLEGTPSIAAVVGSVDDRFVQFPASLRCQESKKEMIADLAGMITERLHQYRQVSKTLPDRVFVYRSGVSESQFDKVLEEELPGILDAFRRVPSDANRGKPYRPALTIIICGKCHHMKFFLVGPEFGPGTIVDKGIISVFDFDFYLQAHAGLQGDVKGTRYTVVYDENKLEADEVQQGLNTASYLYARATQAVSLVPAAYYADLACKRGRCYLNEFLKADDKSSTLVSRGSGHSRQAKEEAKRKVYNDAVKAWAAGVHPDLKNSMFYI</sequence>
<reference evidence="4" key="2">
    <citation type="submission" date="2015-01" db="EMBL/GenBank/DDBJ databases">
        <title>Evolutionary Origins and Diversification of the Mycorrhizal Mutualists.</title>
        <authorList>
            <consortium name="DOE Joint Genome Institute"/>
            <consortium name="Mycorrhizal Genomics Consortium"/>
            <person name="Kohler A."/>
            <person name="Kuo A."/>
            <person name="Nagy L.G."/>
            <person name="Floudas D."/>
            <person name="Copeland A."/>
            <person name="Barry K.W."/>
            <person name="Cichocki N."/>
            <person name="Veneault-Fourrey C."/>
            <person name="LaButti K."/>
            <person name="Lindquist E.A."/>
            <person name="Lipzen A."/>
            <person name="Lundell T."/>
            <person name="Morin E."/>
            <person name="Murat C."/>
            <person name="Riley R."/>
            <person name="Ohm R."/>
            <person name="Sun H."/>
            <person name="Tunlid A."/>
            <person name="Henrissat B."/>
            <person name="Grigoriev I.V."/>
            <person name="Hibbett D.S."/>
            <person name="Martin F."/>
        </authorList>
    </citation>
    <scope>NUCLEOTIDE SEQUENCE [LARGE SCALE GENOMIC DNA]</scope>
    <source>
        <strain evidence="4">Marx 270</strain>
    </source>
</reference>
<dbReference type="PROSITE" id="PS50822">
    <property type="entry name" value="PIWI"/>
    <property type="match status" value="1"/>
</dbReference>
<dbReference type="InterPro" id="IPR012337">
    <property type="entry name" value="RNaseH-like_sf"/>
</dbReference>
<dbReference type="Gene3D" id="3.30.420.10">
    <property type="entry name" value="Ribonuclease H-like superfamily/Ribonuclease H"/>
    <property type="match status" value="1"/>
</dbReference>
<feature type="compositionally biased region" description="Gly residues" evidence="1">
    <location>
        <begin position="38"/>
        <end position="57"/>
    </location>
</feature>
<protein>
    <recommendedName>
        <fullName evidence="2">Piwi domain-containing protein</fullName>
    </recommendedName>
</protein>
<dbReference type="InterPro" id="IPR036397">
    <property type="entry name" value="RNaseH_sf"/>
</dbReference>
<dbReference type="InParanoid" id="A0A0C3PD53"/>
<dbReference type="HOGENOM" id="CLU_004544_4_1_1"/>
<gene>
    <name evidence="3" type="ORF">M404DRAFT_489795</name>
</gene>
<dbReference type="Pfam" id="PF16486">
    <property type="entry name" value="ArgoN"/>
    <property type="match status" value="1"/>
</dbReference>
<dbReference type="CDD" id="cd04657">
    <property type="entry name" value="Piwi_ago-like"/>
    <property type="match status" value="1"/>
</dbReference>
<dbReference type="SMART" id="SM00950">
    <property type="entry name" value="Piwi"/>
    <property type="match status" value="1"/>
</dbReference>
<keyword evidence="4" id="KW-1185">Reference proteome</keyword>
<name>A0A0C3PD53_PISTI</name>
<dbReference type="InterPro" id="IPR045246">
    <property type="entry name" value="Piwi_ago-like"/>
</dbReference>
<dbReference type="STRING" id="870435.A0A0C3PD53"/>
<dbReference type="SUPFAM" id="SSF53098">
    <property type="entry name" value="Ribonuclease H-like"/>
    <property type="match status" value="1"/>
</dbReference>
<dbReference type="GO" id="GO:0003676">
    <property type="term" value="F:nucleic acid binding"/>
    <property type="evidence" value="ECO:0007669"/>
    <property type="project" value="InterPro"/>
</dbReference>
<dbReference type="OrthoDB" id="10252740at2759"/>
<organism evidence="3 4">
    <name type="scientific">Pisolithus tinctorius Marx 270</name>
    <dbReference type="NCBI Taxonomy" id="870435"/>
    <lineage>
        <taxon>Eukaryota</taxon>
        <taxon>Fungi</taxon>
        <taxon>Dikarya</taxon>
        <taxon>Basidiomycota</taxon>
        <taxon>Agaricomycotina</taxon>
        <taxon>Agaricomycetes</taxon>
        <taxon>Agaricomycetidae</taxon>
        <taxon>Boletales</taxon>
        <taxon>Sclerodermatineae</taxon>
        <taxon>Pisolithaceae</taxon>
        <taxon>Pisolithus</taxon>
    </lineage>
</organism>
<dbReference type="PANTHER" id="PTHR22891">
    <property type="entry name" value="EUKARYOTIC TRANSLATION INITIATION FACTOR 2C"/>
    <property type="match status" value="1"/>
</dbReference>
<dbReference type="Gene3D" id="3.40.50.2300">
    <property type="match status" value="1"/>
</dbReference>
<dbReference type="InterPro" id="IPR032474">
    <property type="entry name" value="Argonaute_N"/>
</dbReference>
<dbReference type="Proteomes" id="UP000054217">
    <property type="component" value="Unassembled WGS sequence"/>
</dbReference>
<reference evidence="3 4" key="1">
    <citation type="submission" date="2014-04" db="EMBL/GenBank/DDBJ databases">
        <authorList>
            <consortium name="DOE Joint Genome Institute"/>
            <person name="Kuo A."/>
            <person name="Kohler A."/>
            <person name="Costa M.D."/>
            <person name="Nagy L.G."/>
            <person name="Floudas D."/>
            <person name="Copeland A."/>
            <person name="Barry K.W."/>
            <person name="Cichocki N."/>
            <person name="Veneault-Fourrey C."/>
            <person name="LaButti K."/>
            <person name="Lindquist E.A."/>
            <person name="Lipzen A."/>
            <person name="Lundell T."/>
            <person name="Morin E."/>
            <person name="Murat C."/>
            <person name="Sun H."/>
            <person name="Tunlid A."/>
            <person name="Henrissat B."/>
            <person name="Grigoriev I.V."/>
            <person name="Hibbett D.S."/>
            <person name="Martin F."/>
            <person name="Nordberg H.P."/>
            <person name="Cantor M.N."/>
            <person name="Hua S.X."/>
        </authorList>
    </citation>
    <scope>NUCLEOTIDE SEQUENCE [LARGE SCALE GENOMIC DNA]</scope>
    <source>
        <strain evidence="3 4">Marx 270</strain>
    </source>
</reference>
<evidence type="ECO:0000313" key="4">
    <source>
        <dbReference type="Proteomes" id="UP000054217"/>
    </source>
</evidence>
<dbReference type="AlphaFoldDB" id="A0A0C3PD53"/>
<dbReference type="InterPro" id="IPR003165">
    <property type="entry name" value="Piwi"/>
</dbReference>
<proteinExistence type="predicted"/>
<feature type="region of interest" description="Disordered" evidence="1">
    <location>
        <begin position="34"/>
        <end position="63"/>
    </location>
</feature>
<evidence type="ECO:0000313" key="3">
    <source>
        <dbReference type="EMBL" id="KIO06006.1"/>
    </source>
</evidence>
<dbReference type="Pfam" id="PF02171">
    <property type="entry name" value="Piwi"/>
    <property type="match status" value="1"/>
</dbReference>
<dbReference type="EMBL" id="KN831964">
    <property type="protein sequence ID" value="KIO06006.1"/>
    <property type="molecule type" value="Genomic_DNA"/>
</dbReference>
<evidence type="ECO:0000256" key="1">
    <source>
        <dbReference type="SAM" id="MobiDB-lite"/>
    </source>
</evidence>
<feature type="domain" description="Piwi" evidence="2">
    <location>
        <begin position="390"/>
        <end position="694"/>
    </location>
</feature>